<protein>
    <submittedName>
        <fullName evidence="2">Uncharacterized protein</fullName>
    </submittedName>
</protein>
<name>A0A915L159_ROMCU</name>
<proteinExistence type="predicted"/>
<reference evidence="2" key="1">
    <citation type="submission" date="2022-11" db="UniProtKB">
        <authorList>
            <consortium name="WormBaseParasite"/>
        </authorList>
    </citation>
    <scope>IDENTIFICATION</scope>
</reference>
<evidence type="ECO:0000313" key="1">
    <source>
        <dbReference type="Proteomes" id="UP000887565"/>
    </source>
</evidence>
<organism evidence="1 2">
    <name type="scientific">Romanomermis culicivorax</name>
    <name type="common">Nematode worm</name>
    <dbReference type="NCBI Taxonomy" id="13658"/>
    <lineage>
        <taxon>Eukaryota</taxon>
        <taxon>Metazoa</taxon>
        <taxon>Ecdysozoa</taxon>
        <taxon>Nematoda</taxon>
        <taxon>Enoplea</taxon>
        <taxon>Dorylaimia</taxon>
        <taxon>Mermithida</taxon>
        <taxon>Mermithoidea</taxon>
        <taxon>Mermithidae</taxon>
        <taxon>Romanomermis</taxon>
    </lineage>
</organism>
<dbReference type="WBParaSite" id="nRc.2.0.1.t44803-RA">
    <property type="protein sequence ID" value="nRc.2.0.1.t44803-RA"/>
    <property type="gene ID" value="nRc.2.0.1.g44803"/>
</dbReference>
<accession>A0A915L159</accession>
<dbReference type="Proteomes" id="UP000887565">
    <property type="component" value="Unplaced"/>
</dbReference>
<sequence length="82" mass="9265">MIFQVLYTSSYSGRKNFVDIDAGRSQSSRLQYLKVTLIGGCNSRSISSFFKMAHNSSINFLNSHFCTIFFPEKNNCAGRNLP</sequence>
<evidence type="ECO:0000313" key="2">
    <source>
        <dbReference type="WBParaSite" id="nRc.2.0.1.t44803-RA"/>
    </source>
</evidence>
<keyword evidence="1" id="KW-1185">Reference proteome</keyword>
<dbReference type="AlphaFoldDB" id="A0A915L159"/>